<dbReference type="Proteomes" id="UP001151760">
    <property type="component" value="Unassembled WGS sequence"/>
</dbReference>
<proteinExistence type="predicted"/>
<keyword evidence="1" id="KW-0472">Membrane</keyword>
<evidence type="ECO:0000313" key="3">
    <source>
        <dbReference type="EMBL" id="GJT50584.1"/>
    </source>
</evidence>
<evidence type="ECO:0000313" key="4">
    <source>
        <dbReference type="Proteomes" id="UP001151760"/>
    </source>
</evidence>
<dbReference type="PANTHER" id="PTHR15503">
    <property type="entry name" value="LDOC1 RELATED"/>
    <property type="match status" value="1"/>
</dbReference>
<sequence length="180" mass="20365">MLYNRGARVRLRKPTCLSVVVQGHLPRWECPKLKNTQNSGNQVVMSGLPAQSVCGVFEWTNHNPPSLLRVRSFSTTAMLLYYLILVPIGVLMSTAFSFQIDITPSPLDHYYDIVFPRGLVGVFPPKLDKWEFQIDLIPGTAPVARAPYRLTPYEMKELSEQLKELSDKGFIRPSSSPEEL</sequence>
<dbReference type="Gene3D" id="3.10.10.10">
    <property type="entry name" value="HIV Type 1 Reverse Transcriptase, subunit A, domain 1"/>
    <property type="match status" value="1"/>
</dbReference>
<evidence type="ECO:0000256" key="1">
    <source>
        <dbReference type="SAM" id="Phobius"/>
    </source>
</evidence>
<organism evidence="3 4">
    <name type="scientific">Tanacetum coccineum</name>
    <dbReference type="NCBI Taxonomy" id="301880"/>
    <lineage>
        <taxon>Eukaryota</taxon>
        <taxon>Viridiplantae</taxon>
        <taxon>Streptophyta</taxon>
        <taxon>Embryophyta</taxon>
        <taxon>Tracheophyta</taxon>
        <taxon>Spermatophyta</taxon>
        <taxon>Magnoliopsida</taxon>
        <taxon>eudicotyledons</taxon>
        <taxon>Gunneridae</taxon>
        <taxon>Pentapetalae</taxon>
        <taxon>asterids</taxon>
        <taxon>campanulids</taxon>
        <taxon>Asterales</taxon>
        <taxon>Asteraceae</taxon>
        <taxon>Asteroideae</taxon>
        <taxon>Anthemideae</taxon>
        <taxon>Anthemidinae</taxon>
        <taxon>Tanacetum</taxon>
    </lineage>
</organism>
<dbReference type="EMBL" id="BQNB010009059">
    <property type="protein sequence ID" value="GJS58149.1"/>
    <property type="molecule type" value="Genomic_DNA"/>
</dbReference>
<dbReference type="InterPro" id="IPR043502">
    <property type="entry name" value="DNA/RNA_pol_sf"/>
</dbReference>
<dbReference type="EMBL" id="BQNB010016333">
    <property type="protein sequence ID" value="GJT50584.1"/>
    <property type="molecule type" value="Genomic_DNA"/>
</dbReference>
<keyword evidence="1" id="KW-0812">Transmembrane</keyword>
<accession>A0ABQ5EI35</accession>
<dbReference type="SUPFAM" id="SSF56672">
    <property type="entry name" value="DNA/RNA polymerases"/>
    <property type="match status" value="1"/>
</dbReference>
<name>A0ABQ5EI35_9ASTR</name>
<protein>
    <recommendedName>
        <fullName evidence="5">Reverse transcriptase domain-containing protein</fullName>
    </recommendedName>
</protein>
<keyword evidence="1" id="KW-1133">Transmembrane helix</keyword>
<gene>
    <name evidence="2" type="ORF">Tco_0652933</name>
    <name evidence="3" type="ORF">Tco_0976741</name>
</gene>
<evidence type="ECO:0000313" key="2">
    <source>
        <dbReference type="EMBL" id="GJS58149.1"/>
    </source>
</evidence>
<comment type="caution">
    <text evidence="3">The sequence shown here is derived from an EMBL/GenBank/DDBJ whole genome shotgun (WGS) entry which is preliminary data.</text>
</comment>
<reference evidence="3" key="1">
    <citation type="journal article" date="2022" name="Int. J. Mol. Sci.">
        <title>Draft Genome of Tanacetum Coccineum: Genomic Comparison of Closely Related Tanacetum-Family Plants.</title>
        <authorList>
            <person name="Yamashiro T."/>
            <person name="Shiraishi A."/>
            <person name="Nakayama K."/>
            <person name="Satake H."/>
        </authorList>
    </citation>
    <scope>NUCLEOTIDE SEQUENCE</scope>
</reference>
<dbReference type="InterPro" id="IPR032567">
    <property type="entry name" value="RTL1-rel"/>
</dbReference>
<reference evidence="3" key="2">
    <citation type="submission" date="2022-01" db="EMBL/GenBank/DDBJ databases">
        <authorList>
            <person name="Yamashiro T."/>
            <person name="Shiraishi A."/>
            <person name="Satake H."/>
            <person name="Nakayama K."/>
        </authorList>
    </citation>
    <scope>NUCLEOTIDE SEQUENCE</scope>
</reference>
<feature type="transmembrane region" description="Helical" evidence="1">
    <location>
        <begin position="79"/>
        <end position="98"/>
    </location>
</feature>
<keyword evidence="4" id="KW-1185">Reference proteome</keyword>
<evidence type="ECO:0008006" key="5">
    <source>
        <dbReference type="Google" id="ProtNLM"/>
    </source>
</evidence>
<dbReference type="PANTHER" id="PTHR15503:SF45">
    <property type="entry name" value="RNA-DIRECTED DNA POLYMERASE HOMOLOG"/>
    <property type="match status" value="1"/>
</dbReference>